<comment type="caution">
    <text evidence="1">The sequence shown here is derived from an EMBL/GenBank/DDBJ whole genome shotgun (WGS) entry which is preliminary data.</text>
</comment>
<reference evidence="1 2" key="1">
    <citation type="submission" date="2024-10" db="EMBL/GenBank/DDBJ databases">
        <title>The Natural Products Discovery Center: Release of the First 8490 Sequenced Strains for Exploring Actinobacteria Biosynthetic Diversity.</title>
        <authorList>
            <person name="Kalkreuter E."/>
            <person name="Kautsar S.A."/>
            <person name="Yang D."/>
            <person name="Bader C.D."/>
            <person name="Teijaro C.N."/>
            <person name="Fluegel L."/>
            <person name="Davis C.M."/>
            <person name="Simpson J.R."/>
            <person name="Lauterbach L."/>
            <person name="Steele A.D."/>
            <person name="Gui C."/>
            <person name="Meng S."/>
            <person name="Li G."/>
            <person name="Viehrig K."/>
            <person name="Ye F."/>
            <person name="Su P."/>
            <person name="Kiefer A.F."/>
            <person name="Nichols A."/>
            <person name="Cepeda A.J."/>
            <person name="Yan W."/>
            <person name="Fan B."/>
            <person name="Jiang Y."/>
            <person name="Adhikari A."/>
            <person name="Zheng C.-J."/>
            <person name="Schuster L."/>
            <person name="Cowan T.M."/>
            <person name="Smanski M.J."/>
            <person name="Chevrette M.G."/>
            <person name="De Carvalho L.P.S."/>
            <person name="Shen B."/>
        </authorList>
    </citation>
    <scope>NUCLEOTIDE SEQUENCE [LARGE SCALE GENOMIC DNA]</scope>
    <source>
        <strain evidence="1 2">NPDC021253</strain>
    </source>
</reference>
<proteinExistence type="predicted"/>
<evidence type="ECO:0000313" key="2">
    <source>
        <dbReference type="Proteomes" id="UP001611075"/>
    </source>
</evidence>
<organism evidence="1 2">
    <name type="scientific">Micromonospora rubida</name>
    <dbReference type="NCBI Taxonomy" id="2697657"/>
    <lineage>
        <taxon>Bacteria</taxon>
        <taxon>Bacillati</taxon>
        <taxon>Actinomycetota</taxon>
        <taxon>Actinomycetes</taxon>
        <taxon>Micromonosporales</taxon>
        <taxon>Micromonosporaceae</taxon>
        <taxon>Micromonospora</taxon>
    </lineage>
</organism>
<dbReference type="Proteomes" id="UP001611075">
    <property type="component" value="Unassembled WGS sequence"/>
</dbReference>
<name>A0ABW7SLJ6_9ACTN</name>
<protein>
    <submittedName>
        <fullName evidence="1">Uncharacterized protein</fullName>
    </submittedName>
</protein>
<dbReference type="RefSeq" id="WP_396681015.1">
    <property type="nucleotide sequence ID" value="NZ_JBIRPU010000012.1"/>
</dbReference>
<keyword evidence="2" id="KW-1185">Reference proteome</keyword>
<gene>
    <name evidence="1" type="ORF">ACH4OY_18065</name>
</gene>
<accession>A0ABW7SLJ6</accession>
<sequence length="215" mass="23460">MTAPTSSTLPPYATLLGFTRYVDRTGPTKATFVGGLRKQRASRHGFNPHGQFVKALKADVAFHTGGTHLAQVADVVKPRWRPLYEALVPGATTWLRSLGEPTAVDLAQTRDALAMLGDLPVKINPHFGIRYAEDGRAEAVRLHFDEAPPSEEAALATLHLMARHMDAVLPHAAPVLVDVRRGEAYRMPNTVKPQQIEQWLAGEAAAFRAIWSTAA</sequence>
<evidence type="ECO:0000313" key="1">
    <source>
        <dbReference type="EMBL" id="MFI0794569.1"/>
    </source>
</evidence>
<dbReference type="EMBL" id="JBIRPU010000012">
    <property type="protein sequence ID" value="MFI0794569.1"/>
    <property type="molecule type" value="Genomic_DNA"/>
</dbReference>